<keyword evidence="9" id="KW-0408">Iron</keyword>
<dbReference type="InterPro" id="IPR006593">
    <property type="entry name" value="Cyt_b561/ferric_Rdtase_TM"/>
</dbReference>
<gene>
    <name evidence="13" type="ORF">P8C59_005198</name>
</gene>
<keyword evidence="4" id="KW-0349">Heme</keyword>
<evidence type="ECO:0000256" key="6">
    <source>
        <dbReference type="ARBA" id="ARBA00022723"/>
    </source>
</evidence>
<dbReference type="SMART" id="SM00665">
    <property type="entry name" value="B561"/>
    <property type="match status" value="1"/>
</dbReference>
<keyword evidence="6" id="KW-0479">Metal-binding</keyword>
<dbReference type="Gene3D" id="1.20.120.1770">
    <property type="match status" value="1"/>
</dbReference>
<feature type="transmembrane region" description="Helical" evidence="11">
    <location>
        <begin position="148"/>
        <end position="167"/>
    </location>
</feature>
<evidence type="ECO:0000256" key="5">
    <source>
        <dbReference type="ARBA" id="ARBA00022692"/>
    </source>
</evidence>
<feature type="transmembrane region" description="Helical" evidence="11">
    <location>
        <begin position="12"/>
        <end position="30"/>
    </location>
</feature>
<evidence type="ECO:0000256" key="7">
    <source>
        <dbReference type="ARBA" id="ARBA00022982"/>
    </source>
</evidence>
<evidence type="ECO:0000256" key="4">
    <source>
        <dbReference type="ARBA" id="ARBA00022617"/>
    </source>
</evidence>
<evidence type="ECO:0000256" key="3">
    <source>
        <dbReference type="ARBA" id="ARBA00022448"/>
    </source>
</evidence>
<proteinExistence type="predicted"/>
<dbReference type="PROSITE" id="PS50939">
    <property type="entry name" value="CYTOCHROME_B561"/>
    <property type="match status" value="1"/>
</dbReference>
<organism evidence="13 14">
    <name type="scientific">Phyllachora maydis</name>
    <dbReference type="NCBI Taxonomy" id="1825666"/>
    <lineage>
        <taxon>Eukaryota</taxon>
        <taxon>Fungi</taxon>
        <taxon>Dikarya</taxon>
        <taxon>Ascomycota</taxon>
        <taxon>Pezizomycotina</taxon>
        <taxon>Sordariomycetes</taxon>
        <taxon>Sordariomycetidae</taxon>
        <taxon>Phyllachorales</taxon>
        <taxon>Phyllachoraceae</taxon>
        <taxon>Phyllachora</taxon>
    </lineage>
</organism>
<dbReference type="PANTHER" id="PTHR15422:SF45">
    <property type="entry name" value="CYTOCHROME B561 DOMAIN-CONTAINING PROTEIN"/>
    <property type="match status" value="1"/>
</dbReference>
<dbReference type="AlphaFoldDB" id="A0AAD9MB80"/>
<keyword evidence="5 11" id="KW-0812">Transmembrane</keyword>
<dbReference type="Proteomes" id="UP001217918">
    <property type="component" value="Unassembled WGS sequence"/>
</dbReference>
<dbReference type="Pfam" id="PF03188">
    <property type="entry name" value="Cytochrom_B561"/>
    <property type="match status" value="1"/>
</dbReference>
<sequence>MLANLYLGTGWIAQVGAVLLVALVWAAVLAQPLVPLFSPHPLLQSVGVLALVQAVLVLQPTATPADKAAGARAHAALNLLSFLLFAAGVILIEVNKQINGMAHFKSTHGLLGVVTAVLLLGQYVFGFLMWGVPGLLGGIDKAKVLWKYHRASGYVILLLILVTVATASDTTYNLNVLGIRRWSLIVAVALILVGIAPRIQLAKFGFHRAH</sequence>
<keyword evidence="8 11" id="KW-1133">Transmembrane helix</keyword>
<dbReference type="GO" id="GO:0140575">
    <property type="term" value="F:transmembrane monodehydroascorbate reductase activity"/>
    <property type="evidence" value="ECO:0007669"/>
    <property type="project" value="InterPro"/>
</dbReference>
<evidence type="ECO:0000259" key="12">
    <source>
        <dbReference type="PROSITE" id="PS50939"/>
    </source>
</evidence>
<dbReference type="PANTHER" id="PTHR15422">
    <property type="entry name" value="OS05G0565100 PROTEIN"/>
    <property type="match status" value="1"/>
</dbReference>
<evidence type="ECO:0000256" key="8">
    <source>
        <dbReference type="ARBA" id="ARBA00022989"/>
    </source>
</evidence>
<keyword evidence="10 11" id="KW-0472">Membrane</keyword>
<evidence type="ECO:0000256" key="11">
    <source>
        <dbReference type="SAM" id="Phobius"/>
    </source>
</evidence>
<keyword evidence="14" id="KW-1185">Reference proteome</keyword>
<keyword evidence="3" id="KW-0813">Transport</keyword>
<dbReference type="InterPro" id="IPR045150">
    <property type="entry name" value="CYB561D1/2"/>
</dbReference>
<reference evidence="13" key="1">
    <citation type="journal article" date="2023" name="Mol. Plant Microbe Interact.">
        <title>Elucidating the Obligate Nature and Biological Capacity of an Invasive Fungal Corn Pathogen.</title>
        <authorList>
            <person name="MacCready J.S."/>
            <person name="Roggenkamp E.M."/>
            <person name="Gdanetz K."/>
            <person name="Chilvers M.I."/>
        </authorList>
    </citation>
    <scope>NUCLEOTIDE SEQUENCE</scope>
    <source>
        <strain evidence="13">PM02</strain>
    </source>
</reference>
<feature type="transmembrane region" description="Helical" evidence="11">
    <location>
        <begin position="75"/>
        <end position="92"/>
    </location>
</feature>
<comment type="cofactor">
    <cofactor evidence="1">
        <name>heme b</name>
        <dbReference type="ChEBI" id="CHEBI:60344"/>
    </cofactor>
</comment>
<dbReference type="GO" id="GO:0046872">
    <property type="term" value="F:metal ion binding"/>
    <property type="evidence" value="ECO:0007669"/>
    <property type="project" value="UniProtKB-KW"/>
</dbReference>
<name>A0AAD9MB80_9PEZI</name>
<comment type="caution">
    <text evidence="13">The sequence shown here is derived from an EMBL/GenBank/DDBJ whole genome shotgun (WGS) entry which is preliminary data.</text>
</comment>
<evidence type="ECO:0000256" key="2">
    <source>
        <dbReference type="ARBA" id="ARBA00004141"/>
    </source>
</evidence>
<evidence type="ECO:0000256" key="1">
    <source>
        <dbReference type="ARBA" id="ARBA00001970"/>
    </source>
</evidence>
<dbReference type="GO" id="GO:0016020">
    <property type="term" value="C:membrane"/>
    <property type="evidence" value="ECO:0007669"/>
    <property type="project" value="UniProtKB-SubCell"/>
</dbReference>
<feature type="transmembrane region" description="Helical" evidence="11">
    <location>
        <begin position="42"/>
        <end position="63"/>
    </location>
</feature>
<dbReference type="CDD" id="cd08761">
    <property type="entry name" value="Cyt_b561_CYB561D2_like"/>
    <property type="match status" value="1"/>
</dbReference>
<feature type="transmembrane region" description="Helical" evidence="11">
    <location>
        <begin position="112"/>
        <end position="136"/>
    </location>
</feature>
<accession>A0AAD9MB80</accession>
<keyword evidence="7" id="KW-0249">Electron transport</keyword>
<dbReference type="EMBL" id="JAQQPM010000004">
    <property type="protein sequence ID" value="KAK2070724.1"/>
    <property type="molecule type" value="Genomic_DNA"/>
</dbReference>
<comment type="subcellular location">
    <subcellularLocation>
        <location evidence="2">Membrane</location>
        <topology evidence="2">Multi-pass membrane protein</topology>
    </subcellularLocation>
</comment>
<feature type="transmembrane region" description="Helical" evidence="11">
    <location>
        <begin position="179"/>
        <end position="199"/>
    </location>
</feature>
<evidence type="ECO:0000256" key="9">
    <source>
        <dbReference type="ARBA" id="ARBA00023004"/>
    </source>
</evidence>
<evidence type="ECO:0000313" key="13">
    <source>
        <dbReference type="EMBL" id="KAK2070724.1"/>
    </source>
</evidence>
<evidence type="ECO:0000313" key="14">
    <source>
        <dbReference type="Proteomes" id="UP001217918"/>
    </source>
</evidence>
<protein>
    <recommendedName>
        <fullName evidence="12">Cytochrome b561 domain-containing protein</fullName>
    </recommendedName>
</protein>
<evidence type="ECO:0000256" key="10">
    <source>
        <dbReference type="ARBA" id="ARBA00023136"/>
    </source>
</evidence>
<feature type="domain" description="Cytochrome b561" evidence="12">
    <location>
        <begin position="3"/>
        <end position="202"/>
    </location>
</feature>